<proteinExistence type="predicted"/>
<dbReference type="Pfam" id="PF01565">
    <property type="entry name" value="FAD_binding_4"/>
    <property type="match status" value="1"/>
</dbReference>
<sequence>MTSTADLTNELTGAVAQAFNDQTPLLISAGGSKSFLGERSDGELLDVTGHRGIVSYEPGELVMTARAGTPLAEIEAALADKNQMLAFEPPHYGDNATLGGTIAAGVSGPARPFTGSARDFVLGTRIINGRGEALRFGGEVMKNVAGYDLSRLMAGAFGTLGVLLDVSLKVLPLPREQVTLMFEKDADGALAHFSECLLKPWPITAAYWEAGRSYLRLAGAATSVESASKTLGGERLDDDKAFWQAIREHKSAFFQDERPLWRLSVAPATPTLDIEGDCVVDWGGAQRWLLSNADAATIRERANELGGHATCYRGDASPRFHPLPDAMLAVHKRVKQSLDPAGILNRGRLYSDF</sequence>
<name>A0ABV7ESQ1_9GAMM</name>
<evidence type="ECO:0000256" key="2">
    <source>
        <dbReference type="ARBA" id="ARBA00022827"/>
    </source>
</evidence>
<accession>A0ABV7ESQ1</accession>
<protein>
    <submittedName>
        <fullName evidence="4">Glycolate oxidase subunit GlcE</fullName>
        <ecNumber evidence="4">1.1.99.14</ecNumber>
    </submittedName>
</protein>
<gene>
    <name evidence="4" type="primary">glcE</name>
    <name evidence="4" type="ORF">ACFOSU_17780</name>
</gene>
<evidence type="ECO:0000256" key="1">
    <source>
        <dbReference type="ARBA" id="ARBA00022630"/>
    </source>
</evidence>
<organism evidence="4 5">
    <name type="scientific">Salinisphaera aquimarina</name>
    <dbReference type="NCBI Taxonomy" id="2094031"/>
    <lineage>
        <taxon>Bacteria</taxon>
        <taxon>Pseudomonadati</taxon>
        <taxon>Pseudomonadota</taxon>
        <taxon>Gammaproteobacteria</taxon>
        <taxon>Salinisphaerales</taxon>
        <taxon>Salinisphaeraceae</taxon>
        <taxon>Salinisphaera</taxon>
    </lineage>
</organism>
<dbReference type="SUPFAM" id="SSF56176">
    <property type="entry name" value="FAD-binding/transporter-associated domain-like"/>
    <property type="match status" value="1"/>
</dbReference>
<dbReference type="PANTHER" id="PTHR11748">
    <property type="entry name" value="D-LACTATE DEHYDROGENASE"/>
    <property type="match status" value="1"/>
</dbReference>
<dbReference type="InterPro" id="IPR016169">
    <property type="entry name" value="FAD-bd_PCMH_sub2"/>
</dbReference>
<comment type="caution">
    <text evidence="4">The sequence shown here is derived from an EMBL/GenBank/DDBJ whole genome shotgun (WGS) entry which is preliminary data.</text>
</comment>
<dbReference type="SUPFAM" id="SSF55103">
    <property type="entry name" value="FAD-linked oxidases, C-terminal domain"/>
    <property type="match status" value="1"/>
</dbReference>
<dbReference type="InterPro" id="IPR016166">
    <property type="entry name" value="FAD-bd_PCMH"/>
</dbReference>
<dbReference type="PROSITE" id="PS51387">
    <property type="entry name" value="FAD_PCMH"/>
    <property type="match status" value="1"/>
</dbReference>
<dbReference type="Gene3D" id="3.30.465.10">
    <property type="match status" value="1"/>
</dbReference>
<keyword evidence="4" id="KW-0560">Oxidoreductase</keyword>
<dbReference type="Proteomes" id="UP001595462">
    <property type="component" value="Unassembled WGS sequence"/>
</dbReference>
<dbReference type="EMBL" id="JBHRSS010000008">
    <property type="protein sequence ID" value="MFC3105724.1"/>
    <property type="molecule type" value="Genomic_DNA"/>
</dbReference>
<keyword evidence="1" id="KW-0285">Flavoprotein</keyword>
<dbReference type="RefSeq" id="WP_380691258.1">
    <property type="nucleotide sequence ID" value="NZ_JBHRSS010000008.1"/>
</dbReference>
<evidence type="ECO:0000259" key="3">
    <source>
        <dbReference type="PROSITE" id="PS51387"/>
    </source>
</evidence>
<dbReference type="GO" id="GO:0019154">
    <property type="term" value="F:glycolate dehydrogenase activity"/>
    <property type="evidence" value="ECO:0007669"/>
    <property type="project" value="UniProtKB-EC"/>
</dbReference>
<dbReference type="PANTHER" id="PTHR11748:SF103">
    <property type="entry name" value="GLYCOLATE OXIDASE SUBUNIT GLCE"/>
    <property type="match status" value="1"/>
</dbReference>
<dbReference type="NCBIfam" id="NF008439">
    <property type="entry name" value="PRK11282.1"/>
    <property type="match status" value="1"/>
</dbReference>
<dbReference type="EC" id="1.1.99.14" evidence="4"/>
<feature type="domain" description="FAD-binding PCMH-type" evidence="3">
    <location>
        <begin position="1"/>
        <end position="173"/>
    </location>
</feature>
<dbReference type="InterPro" id="IPR016164">
    <property type="entry name" value="FAD-linked_Oxase-like_C"/>
</dbReference>
<evidence type="ECO:0000313" key="5">
    <source>
        <dbReference type="Proteomes" id="UP001595462"/>
    </source>
</evidence>
<keyword evidence="5" id="KW-1185">Reference proteome</keyword>
<reference evidence="5" key="1">
    <citation type="journal article" date="2019" name="Int. J. Syst. Evol. Microbiol.">
        <title>The Global Catalogue of Microorganisms (GCM) 10K type strain sequencing project: providing services to taxonomists for standard genome sequencing and annotation.</title>
        <authorList>
            <consortium name="The Broad Institute Genomics Platform"/>
            <consortium name="The Broad Institute Genome Sequencing Center for Infectious Disease"/>
            <person name="Wu L."/>
            <person name="Ma J."/>
        </authorList>
    </citation>
    <scope>NUCLEOTIDE SEQUENCE [LARGE SCALE GENOMIC DNA]</scope>
    <source>
        <strain evidence="5">KCTC 52640</strain>
    </source>
</reference>
<dbReference type="InterPro" id="IPR006094">
    <property type="entry name" value="Oxid_FAD_bind_N"/>
</dbReference>
<evidence type="ECO:0000313" key="4">
    <source>
        <dbReference type="EMBL" id="MFC3105724.1"/>
    </source>
</evidence>
<dbReference type="InterPro" id="IPR036318">
    <property type="entry name" value="FAD-bd_PCMH-like_sf"/>
</dbReference>
<keyword evidence="2" id="KW-0274">FAD</keyword>